<keyword evidence="2" id="KW-1185">Reference proteome</keyword>
<reference evidence="3" key="2">
    <citation type="submission" date="2019-09" db="UniProtKB">
        <authorList>
            <consortium name="WormBaseParasite"/>
        </authorList>
    </citation>
    <scope>IDENTIFICATION</scope>
</reference>
<evidence type="ECO:0000313" key="3">
    <source>
        <dbReference type="WBParaSite" id="HPBE_0000080601-mRNA-1"/>
    </source>
</evidence>
<sequence>MLWCVIFGIEVEALIDTGSVISILPAALLKLAKNRDFDIDKKVELVSNAQKRKVFDASGTQKGFLGMAKAEDPWS</sequence>
<protein>
    <submittedName>
        <fullName evidence="3">Peptidase A2 domain-containing protein</fullName>
    </submittedName>
</protein>
<accession>A0A183F3R4</accession>
<dbReference type="EMBL" id="UZAH01000695">
    <property type="protein sequence ID" value="VDO19189.1"/>
    <property type="molecule type" value="Genomic_DNA"/>
</dbReference>
<evidence type="ECO:0000313" key="1">
    <source>
        <dbReference type="EMBL" id="VDO19189.1"/>
    </source>
</evidence>
<organism evidence="2 3">
    <name type="scientific">Heligmosomoides polygyrus</name>
    <name type="common">Parasitic roundworm</name>
    <dbReference type="NCBI Taxonomy" id="6339"/>
    <lineage>
        <taxon>Eukaryota</taxon>
        <taxon>Metazoa</taxon>
        <taxon>Ecdysozoa</taxon>
        <taxon>Nematoda</taxon>
        <taxon>Chromadorea</taxon>
        <taxon>Rhabditida</taxon>
        <taxon>Rhabditina</taxon>
        <taxon>Rhabditomorpha</taxon>
        <taxon>Strongyloidea</taxon>
        <taxon>Heligmosomidae</taxon>
        <taxon>Heligmosomoides</taxon>
    </lineage>
</organism>
<dbReference type="OrthoDB" id="5851400at2759"/>
<dbReference type="WBParaSite" id="HPBE_0000080601-mRNA-1">
    <property type="protein sequence ID" value="HPBE_0000080601-mRNA-1"/>
    <property type="gene ID" value="HPBE_0000080601"/>
</dbReference>
<evidence type="ECO:0000313" key="2">
    <source>
        <dbReference type="Proteomes" id="UP000050761"/>
    </source>
</evidence>
<reference evidence="1 2" key="1">
    <citation type="submission" date="2018-11" db="EMBL/GenBank/DDBJ databases">
        <authorList>
            <consortium name="Pathogen Informatics"/>
        </authorList>
    </citation>
    <scope>NUCLEOTIDE SEQUENCE [LARGE SCALE GENOMIC DNA]</scope>
</reference>
<dbReference type="AlphaFoldDB" id="A0A183F3R4"/>
<name>A0A183F3R4_HELPZ</name>
<gene>
    <name evidence="1" type="ORF">HPBE_LOCUS807</name>
</gene>
<accession>A0A3P7TGG9</accession>
<proteinExistence type="predicted"/>
<dbReference type="Proteomes" id="UP000050761">
    <property type="component" value="Unassembled WGS sequence"/>
</dbReference>